<dbReference type="PANTHER" id="PTHR15889:SF2">
    <property type="entry name" value="LARGE RIBOSOMAL SUBUNIT PROTEIN ML37"/>
    <property type="match status" value="1"/>
</dbReference>
<proteinExistence type="predicted"/>
<sequence>MRLSLSLCRRIRHNFLPVYIKKQWKEQGSIMTARRLRVPQQILADPRIAEVAAQAEDTFVSTRYRDSLAREIEIGATPEERTAWECQLAQRLAQFGGGTETVSTPPTLIFEPSRLFCRDIAQVAMLTNTVIHEGAPSAVQSIYEEVASSAAANTQSLLSAVERSVLHAHVWHTDEDKLPKRYNPELPIWKFKAEFGIHPTNVARYILHNLFRVCQNQSLEMHLAPSSDPQTGLPPRWLLRDRLLETSFLWGEEQQRRIQFSQRNDLVLLSPTPTPPFVAQPSTPISAVEAQIVEAFKARMYLISPLIDLTSTTQYRQDSFDGIRSTKYPYPHLITVNTALPNTWSDFTAPEKDRITVAQRQAVGLMHCYASCIATAKRLYGDECAQAPLPEPIAVQAVCTDGVFFDFIAFQLNTLVTPDWSKDAAPQGPMNVAWIDGDHEMVRKRYPKRSMLRNTKYTDLDMRVFHRLFACYLYGLHASGGEEKAEAIGASNGNAL</sequence>
<accession>A0ABR4QDU3</accession>
<name>A0ABR4QDU3_9CEST</name>
<gene>
    <name evidence="1" type="ORF">TcWFU_005609</name>
</gene>
<comment type="caution">
    <text evidence="1">The sequence shown here is derived from an EMBL/GenBank/DDBJ whole genome shotgun (WGS) entry which is preliminary data.</text>
</comment>
<keyword evidence="2" id="KW-1185">Reference proteome</keyword>
<dbReference type="InterPro" id="IPR052482">
    <property type="entry name" value="mtLSU_mL37"/>
</dbReference>
<dbReference type="Proteomes" id="UP001651158">
    <property type="component" value="Unassembled WGS sequence"/>
</dbReference>
<reference evidence="1 2" key="1">
    <citation type="journal article" date="2022" name="Front. Cell. Infect. Microbiol.">
        <title>The Genomes of Two Strains of Taenia crassiceps the Animal Model for the Study of Human Cysticercosis.</title>
        <authorList>
            <person name="Bobes R.J."/>
            <person name="Estrada K."/>
            <person name="Rios-Valencia D.G."/>
            <person name="Calderon-Gallegos A."/>
            <person name="de la Torre P."/>
            <person name="Carrero J.C."/>
            <person name="Sanchez-Flores A."/>
            <person name="Laclette J.P."/>
        </authorList>
    </citation>
    <scope>NUCLEOTIDE SEQUENCE [LARGE SCALE GENOMIC DNA]</scope>
    <source>
        <strain evidence="1">WFUcys</strain>
    </source>
</reference>
<keyword evidence="1" id="KW-0687">Ribonucleoprotein</keyword>
<organism evidence="1 2">
    <name type="scientific">Taenia crassiceps</name>
    <dbReference type="NCBI Taxonomy" id="6207"/>
    <lineage>
        <taxon>Eukaryota</taxon>
        <taxon>Metazoa</taxon>
        <taxon>Spiralia</taxon>
        <taxon>Lophotrochozoa</taxon>
        <taxon>Platyhelminthes</taxon>
        <taxon>Cestoda</taxon>
        <taxon>Eucestoda</taxon>
        <taxon>Cyclophyllidea</taxon>
        <taxon>Taeniidae</taxon>
        <taxon>Taenia</taxon>
    </lineage>
</organism>
<evidence type="ECO:0000313" key="1">
    <source>
        <dbReference type="EMBL" id="KAL5107779.1"/>
    </source>
</evidence>
<evidence type="ECO:0000313" key="2">
    <source>
        <dbReference type="Proteomes" id="UP001651158"/>
    </source>
</evidence>
<dbReference type="GO" id="GO:0005840">
    <property type="term" value="C:ribosome"/>
    <property type="evidence" value="ECO:0007669"/>
    <property type="project" value="UniProtKB-KW"/>
</dbReference>
<dbReference type="PANTHER" id="PTHR15889">
    <property type="entry name" value="MITOCHONDRIAL RIBOSOMAL PROTEIN L37"/>
    <property type="match status" value="1"/>
</dbReference>
<protein>
    <submittedName>
        <fullName evidence="1">39S ribosomal protein L37 mitochondrial</fullName>
    </submittedName>
</protein>
<dbReference type="EMBL" id="JAKROA010000004">
    <property type="protein sequence ID" value="KAL5107779.1"/>
    <property type="molecule type" value="Genomic_DNA"/>
</dbReference>
<keyword evidence="1" id="KW-0689">Ribosomal protein</keyword>